<evidence type="ECO:0000313" key="7">
    <source>
        <dbReference type="EMBL" id="MBB6576640.1"/>
    </source>
</evidence>
<dbReference type="PROSITE" id="PS00737">
    <property type="entry name" value="THIOLASE_2"/>
    <property type="match status" value="1"/>
</dbReference>
<dbReference type="EMBL" id="JACHKZ010000003">
    <property type="protein sequence ID" value="MBB6576640.1"/>
    <property type="molecule type" value="Genomic_DNA"/>
</dbReference>
<evidence type="ECO:0000259" key="6">
    <source>
        <dbReference type="Pfam" id="PF02803"/>
    </source>
</evidence>
<reference evidence="7 8" key="1">
    <citation type="submission" date="2020-08" db="EMBL/GenBank/DDBJ databases">
        <title>Functional genomics of gut bacteria from endangered species of beetles.</title>
        <authorList>
            <person name="Carlos-Shanley C."/>
        </authorList>
    </citation>
    <scope>NUCLEOTIDE SEQUENCE [LARGE SCALE GENOMIC DNA]</scope>
    <source>
        <strain evidence="7 8">S00124</strain>
    </source>
</reference>
<dbReference type="InterPro" id="IPR002155">
    <property type="entry name" value="Thiolase"/>
</dbReference>
<dbReference type="PANTHER" id="PTHR43365:SF1">
    <property type="entry name" value="ACETYL-COA C-ACYLTRANSFERASE"/>
    <property type="match status" value="1"/>
</dbReference>
<feature type="domain" description="Thiolase N-terminal" evidence="5">
    <location>
        <begin position="5"/>
        <end position="263"/>
    </location>
</feature>
<dbReference type="Pfam" id="PF00108">
    <property type="entry name" value="Thiolase_N"/>
    <property type="match status" value="1"/>
</dbReference>
<dbReference type="NCBIfam" id="TIGR01930">
    <property type="entry name" value="AcCoA-C-Actrans"/>
    <property type="match status" value="1"/>
</dbReference>
<evidence type="ECO:0000259" key="5">
    <source>
        <dbReference type="Pfam" id="PF00108"/>
    </source>
</evidence>
<evidence type="ECO:0000256" key="4">
    <source>
        <dbReference type="RuleBase" id="RU003557"/>
    </source>
</evidence>
<keyword evidence="3 4" id="KW-0012">Acyltransferase</keyword>
<protein>
    <submittedName>
        <fullName evidence="7">Acetyl-CoA C-acetyltransferase</fullName>
        <ecNumber evidence="7">2.3.1.9</ecNumber>
    </submittedName>
</protein>
<dbReference type="Gene3D" id="3.40.47.10">
    <property type="match status" value="2"/>
</dbReference>
<dbReference type="InterPro" id="IPR020616">
    <property type="entry name" value="Thiolase_N"/>
</dbReference>
<comment type="similarity">
    <text evidence="1 4">Belongs to the thiolase-like superfamily. Thiolase family.</text>
</comment>
<sequence>MNIPVIVDAIRSPMARAKPDGALAELHPVDLLSQVLQQLMGRNAALDPGQVDDVICGCVSQAGEQAGTPGRLAWLAAGLPTHVPSTTIDRKCGSSQQAVHFAAQAIMSGTQDIVIACGVESMSRVPMGSSRMGKNTTGARFDARYAPGLVGQGVSADLVAAKWGLSRADLDTYAARSHQRAHAAQTSGGFAREIVGITTPAGLVTADETIRASTTAEKLAGLKAVFENEELSARFPQIQWSTTAGNASQMTDGASAMLIMSEQRALQLGLKPRARFVAFDVVGDDPLLMLTAPIPATQRVLAKAGMKLQDIHHYEINEAFASVPLAWQKELGADGERLNPRGGAIALGHPLGASGIRLMTTMLHALEDSGQRYGLQSMCEAGGMANATVIEITP</sequence>
<dbReference type="Proteomes" id="UP000562492">
    <property type="component" value="Unassembled WGS sequence"/>
</dbReference>
<dbReference type="Pfam" id="PF02803">
    <property type="entry name" value="Thiolase_C"/>
    <property type="match status" value="1"/>
</dbReference>
<organism evidence="7 8">
    <name type="scientific">Comamonas odontotermitis</name>
    <dbReference type="NCBI Taxonomy" id="379895"/>
    <lineage>
        <taxon>Bacteria</taxon>
        <taxon>Pseudomonadati</taxon>
        <taxon>Pseudomonadota</taxon>
        <taxon>Betaproteobacteria</taxon>
        <taxon>Burkholderiales</taxon>
        <taxon>Comamonadaceae</taxon>
        <taxon>Comamonas</taxon>
    </lineage>
</organism>
<dbReference type="PIRSF" id="PIRSF000429">
    <property type="entry name" value="Ac-CoA_Ac_transf"/>
    <property type="match status" value="1"/>
</dbReference>
<dbReference type="RefSeq" id="WP_184705319.1">
    <property type="nucleotide sequence ID" value="NZ_JACHKZ010000003.1"/>
</dbReference>
<dbReference type="SUPFAM" id="SSF53901">
    <property type="entry name" value="Thiolase-like"/>
    <property type="match status" value="2"/>
</dbReference>
<accession>A0ABR6RBV3</accession>
<dbReference type="InterPro" id="IPR020617">
    <property type="entry name" value="Thiolase_C"/>
</dbReference>
<dbReference type="PANTHER" id="PTHR43365">
    <property type="entry name" value="BLR7806 PROTEIN"/>
    <property type="match status" value="1"/>
</dbReference>
<name>A0ABR6RBV3_9BURK</name>
<evidence type="ECO:0000313" key="8">
    <source>
        <dbReference type="Proteomes" id="UP000562492"/>
    </source>
</evidence>
<keyword evidence="2 4" id="KW-0808">Transferase</keyword>
<proteinExistence type="inferred from homology"/>
<evidence type="ECO:0000256" key="3">
    <source>
        <dbReference type="ARBA" id="ARBA00023315"/>
    </source>
</evidence>
<gene>
    <name evidence="7" type="ORF">HNP33_000688</name>
</gene>
<dbReference type="GO" id="GO:0003985">
    <property type="term" value="F:acetyl-CoA C-acetyltransferase activity"/>
    <property type="evidence" value="ECO:0007669"/>
    <property type="project" value="UniProtKB-EC"/>
</dbReference>
<comment type="caution">
    <text evidence="7">The sequence shown here is derived from an EMBL/GenBank/DDBJ whole genome shotgun (WGS) entry which is preliminary data.</text>
</comment>
<evidence type="ECO:0000256" key="2">
    <source>
        <dbReference type="ARBA" id="ARBA00022679"/>
    </source>
</evidence>
<evidence type="ECO:0000256" key="1">
    <source>
        <dbReference type="ARBA" id="ARBA00010982"/>
    </source>
</evidence>
<dbReference type="InterPro" id="IPR020613">
    <property type="entry name" value="Thiolase_CS"/>
</dbReference>
<dbReference type="InterPro" id="IPR016039">
    <property type="entry name" value="Thiolase-like"/>
</dbReference>
<dbReference type="EC" id="2.3.1.9" evidence="7"/>
<feature type="domain" description="Thiolase C-terminal" evidence="6">
    <location>
        <begin position="270"/>
        <end position="391"/>
    </location>
</feature>
<keyword evidence="8" id="KW-1185">Reference proteome</keyword>
<dbReference type="CDD" id="cd00751">
    <property type="entry name" value="thiolase"/>
    <property type="match status" value="1"/>
</dbReference>